<keyword evidence="2" id="KW-1185">Reference proteome</keyword>
<evidence type="ECO:0000313" key="2">
    <source>
        <dbReference type="Proteomes" id="UP000593560"/>
    </source>
</evidence>
<reference evidence="1 2" key="1">
    <citation type="journal article" date="2019" name="Genome Biol. Evol.">
        <title>Insights into the evolution of the New World diploid cottons (Gossypium, subgenus Houzingenia) based on genome sequencing.</title>
        <authorList>
            <person name="Grover C.E."/>
            <person name="Arick M.A. 2nd"/>
            <person name="Thrash A."/>
            <person name="Conover J.L."/>
            <person name="Sanders W.S."/>
            <person name="Peterson D.G."/>
            <person name="Frelichowski J.E."/>
            <person name="Scheffler J.A."/>
            <person name="Scheffler B.E."/>
            <person name="Wendel J.F."/>
        </authorList>
    </citation>
    <scope>NUCLEOTIDE SEQUENCE [LARGE SCALE GENOMIC DNA]</scope>
    <source>
        <strain evidence="1">0</strain>
        <tissue evidence="1">Leaf</tissue>
    </source>
</reference>
<accession>A0A7J9I291</accession>
<protein>
    <submittedName>
        <fullName evidence="1">Uncharacterized protein</fullName>
    </submittedName>
</protein>
<dbReference type="AlphaFoldDB" id="A0A7J9I291"/>
<comment type="caution">
    <text evidence="1">The sequence shown here is derived from an EMBL/GenBank/DDBJ whole genome shotgun (WGS) entry which is preliminary data.</text>
</comment>
<name>A0A7J9I291_9ROSI</name>
<gene>
    <name evidence="1" type="ORF">Gohar_000910</name>
</gene>
<sequence>MERGMKNLSIDDREGRVLLVQIHDLPLGFYSEVMARQFGNFIGKFIKYDTKQESHGDSFCPVRLNHKRKEMQQGWDLSLRAPPRRASIDDSIWLREEGDGEFCGPNMGRQNLRSNLRVDKNKDNWQRINPVLRFNLEGLSSQQEFGEEGVGSALSLVLMEHDYEENPLEILEGKKRPRSENMNSKVSSPLNHVKNIVEDEDVETLQISATARRQHMLKINHPQLVFFMETKLSTDKMEKGWWSMEDFCEPKIKKLWENSSRDLTDIVRT</sequence>
<feature type="non-terminal residue" evidence="1">
    <location>
        <position position="1"/>
    </location>
</feature>
<proteinExistence type="predicted"/>
<evidence type="ECO:0000313" key="1">
    <source>
        <dbReference type="EMBL" id="MBA0816221.1"/>
    </source>
</evidence>
<dbReference type="OrthoDB" id="10400023at2759"/>
<dbReference type="EMBL" id="JABFAD010000013">
    <property type="protein sequence ID" value="MBA0816221.1"/>
    <property type="molecule type" value="Genomic_DNA"/>
</dbReference>
<dbReference type="Proteomes" id="UP000593560">
    <property type="component" value="Unassembled WGS sequence"/>
</dbReference>
<organism evidence="1 2">
    <name type="scientific">Gossypium harknessii</name>
    <dbReference type="NCBI Taxonomy" id="34285"/>
    <lineage>
        <taxon>Eukaryota</taxon>
        <taxon>Viridiplantae</taxon>
        <taxon>Streptophyta</taxon>
        <taxon>Embryophyta</taxon>
        <taxon>Tracheophyta</taxon>
        <taxon>Spermatophyta</taxon>
        <taxon>Magnoliopsida</taxon>
        <taxon>eudicotyledons</taxon>
        <taxon>Gunneridae</taxon>
        <taxon>Pentapetalae</taxon>
        <taxon>rosids</taxon>
        <taxon>malvids</taxon>
        <taxon>Malvales</taxon>
        <taxon>Malvaceae</taxon>
        <taxon>Malvoideae</taxon>
        <taxon>Gossypium</taxon>
    </lineage>
</organism>